<organism evidence="1 2">
    <name type="scientific">Violaceomyces palustris</name>
    <dbReference type="NCBI Taxonomy" id="1673888"/>
    <lineage>
        <taxon>Eukaryota</taxon>
        <taxon>Fungi</taxon>
        <taxon>Dikarya</taxon>
        <taxon>Basidiomycota</taxon>
        <taxon>Ustilaginomycotina</taxon>
        <taxon>Ustilaginomycetes</taxon>
        <taxon>Violaceomycetales</taxon>
        <taxon>Violaceomycetaceae</taxon>
        <taxon>Violaceomyces</taxon>
    </lineage>
</organism>
<reference evidence="1 2" key="1">
    <citation type="journal article" date="2018" name="Mol. Biol. Evol.">
        <title>Broad Genomic Sampling Reveals a Smut Pathogenic Ancestry of the Fungal Clade Ustilaginomycotina.</title>
        <authorList>
            <person name="Kijpornyongpan T."/>
            <person name="Mondo S.J."/>
            <person name="Barry K."/>
            <person name="Sandor L."/>
            <person name="Lee J."/>
            <person name="Lipzen A."/>
            <person name="Pangilinan J."/>
            <person name="LaButti K."/>
            <person name="Hainaut M."/>
            <person name="Henrissat B."/>
            <person name="Grigoriev I.V."/>
            <person name="Spatafora J.W."/>
            <person name="Aime M.C."/>
        </authorList>
    </citation>
    <scope>NUCLEOTIDE SEQUENCE [LARGE SCALE GENOMIC DNA]</scope>
    <source>
        <strain evidence="1 2">SA 807</strain>
    </source>
</reference>
<evidence type="ECO:0000313" key="2">
    <source>
        <dbReference type="Proteomes" id="UP000245626"/>
    </source>
</evidence>
<dbReference type="Proteomes" id="UP000245626">
    <property type="component" value="Unassembled WGS sequence"/>
</dbReference>
<dbReference type="EMBL" id="KZ819717">
    <property type="protein sequence ID" value="PWN53608.1"/>
    <property type="molecule type" value="Genomic_DNA"/>
</dbReference>
<keyword evidence="2" id="KW-1185">Reference proteome</keyword>
<accession>A0ACD0P670</accession>
<proteinExistence type="predicted"/>
<protein>
    <submittedName>
        <fullName evidence="1">Uncharacterized protein</fullName>
    </submittedName>
</protein>
<evidence type="ECO:0000313" key="1">
    <source>
        <dbReference type="EMBL" id="PWN53608.1"/>
    </source>
</evidence>
<sequence>MGRSLVLCFDGTGNSFKNENTNIVHFFSALKKGDPQQLVYYQPGIGMYDNCGEARKHESNYDKAFGATVGRHIKDGYRFLMQEYQANDIISILGFSRGAYTARTLAAMVNTMGLLPAFNDEQIGFAFRIFTDSFKSDAYEKLAKSFRKTFSMPVQVHFVGCFDTVSSIGVVEHPIPTTHVDVEIKYFRHALSLDERRGKFREQRWIHRQSGTGNGGFHRGDGDNHQPHGVVAGIDLDSMKGLLTPYSTPTPPEASQVKEIWFAGCHSDVGGGYIEDSVYYCLSRIPLRWMIRQCFECDTGIIFNVHGLWEQGIREINSLIHPSREPMRHRDDVIRNIVSLFSNQGVNGILNPIDRPGIIVTDGSISEQDMEDALDARKPIHDELSSASPW</sequence>
<name>A0ACD0P670_9BASI</name>
<gene>
    <name evidence="1" type="ORF">IE53DRAFT_309913</name>
</gene>